<name>A0ABU1Y989_9FLAO</name>
<comment type="caution">
    <text evidence="1">The sequence shown here is derived from an EMBL/GenBank/DDBJ whole genome shotgun (WGS) entry which is preliminary data.</text>
</comment>
<accession>A0ABU1Y989</accession>
<proteinExistence type="predicted"/>
<evidence type="ECO:0000313" key="2">
    <source>
        <dbReference type="Proteomes" id="UP001269081"/>
    </source>
</evidence>
<gene>
    <name evidence="1" type="ORF">J2W48_002748</name>
</gene>
<dbReference type="Proteomes" id="UP001269081">
    <property type="component" value="Unassembled WGS sequence"/>
</dbReference>
<sequence>MKKLWFLKTSMPATYKKDGKYIIKRLADVNKGATFAPATAIDVPLNTDKQTNLD</sequence>
<protein>
    <submittedName>
        <fullName evidence="1">Uncharacterized protein</fullName>
    </submittedName>
</protein>
<dbReference type="EMBL" id="JAVDWQ010000009">
    <property type="protein sequence ID" value="MDR7210797.1"/>
    <property type="molecule type" value="Genomic_DNA"/>
</dbReference>
<keyword evidence="2" id="KW-1185">Reference proteome</keyword>
<organism evidence="1 2">
    <name type="scientific">Flavobacterium piscis</name>
    <dbReference type="NCBI Taxonomy" id="1114874"/>
    <lineage>
        <taxon>Bacteria</taxon>
        <taxon>Pseudomonadati</taxon>
        <taxon>Bacteroidota</taxon>
        <taxon>Flavobacteriia</taxon>
        <taxon>Flavobacteriales</taxon>
        <taxon>Flavobacteriaceae</taxon>
        <taxon>Flavobacterium</taxon>
    </lineage>
</organism>
<reference evidence="1 2" key="1">
    <citation type="submission" date="2023-07" db="EMBL/GenBank/DDBJ databases">
        <title>Sorghum-associated microbial communities from plants grown in Nebraska, USA.</title>
        <authorList>
            <person name="Schachtman D."/>
        </authorList>
    </citation>
    <scope>NUCLEOTIDE SEQUENCE [LARGE SCALE GENOMIC DNA]</scope>
    <source>
        <strain evidence="1 2">4129</strain>
    </source>
</reference>
<dbReference type="RefSeq" id="WP_310282152.1">
    <property type="nucleotide sequence ID" value="NZ_JAVDWQ010000009.1"/>
</dbReference>
<evidence type="ECO:0000313" key="1">
    <source>
        <dbReference type="EMBL" id="MDR7210797.1"/>
    </source>
</evidence>